<keyword evidence="6" id="KW-1185">Reference proteome</keyword>
<comment type="similarity">
    <text evidence="1">Belongs to the class-I fumarase family.</text>
</comment>
<dbReference type="Pfam" id="PF05683">
    <property type="entry name" value="Fumerase_C"/>
    <property type="match status" value="1"/>
</dbReference>
<dbReference type="STRING" id="880073.Cabys_172"/>
<dbReference type="HOGENOM" id="CLU_098588_0_0_0"/>
<sequence length="194" mass="21476">MTIKLTTPISEEEIKKLKVGDTVLLSGVIVTARDQAHKLMVEEKPDFVRPYLKESVIYHCGPVVRKDEYGNWQFVSAGPTTSAREEPYQATVIGEYNVRGVIGKGGMGPKTAEGLQKYGAVYFHAVGGAGTLIANRVKKVINVFKLEEFGTPEAFWVIEVEDFPLVVTMDAHGNSIHKEILEKSSRIAEQLINQ</sequence>
<feature type="domain" description="Fe-S hydro-lyase tartrate dehydratase beta-type catalytic" evidence="3">
    <location>
        <begin position="2"/>
        <end position="179"/>
    </location>
</feature>
<protein>
    <submittedName>
        <fullName evidence="4">Fumarate hydratase, class I</fullName>
    </submittedName>
    <submittedName>
        <fullName evidence="5">Hydro-lyase, Fe-S type, tartrate/fumarate subfamily, beta subunit</fullName>
    </submittedName>
</protein>
<dbReference type="Proteomes" id="UP000004671">
    <property type="component" value="Chromosome"/>
</dbReference>
<dbReference type="InterPro" id="IPR036660">
    <property type="entry name" value="Fe-S_hydroAse_TtdB_cat_sf"/>
</dbReference>
<dbReference type="SUPFAM" id="SSF117457">
    <property type="entry name" value="FumA C-terminal domain-like"/>
    <property type="match status" value="1"/>
</dbReference>
<dbReference type="Proteomes" id="UP000183868">
    <property type="component" value="Chromosome"/>
</dbReference>
<gene>
    <name evidence="4" type="ORF">Cabys_172</name>
    <name evidence="5" type="ORF">Calab_0794</name>
</gene>
<dbReference type="RefSeq" id="WP_006927409.1">
    <property type="nucleotide sequence ID" value="NZ_CM001402.1"/>
</dbReference>
<proteinExistence type="inferred from homology"/>
<name>H1XTY9_CALAY</name>
<dbReference type="EMBL" id="CM001402">
    <property type="protein sequence ID" value="EHO40432.1"/>
    <property type="molecule type" value="Genomic_DNA"/>
</dbReference>
<evidence type="ECO:0000256" key="1">
    <source>
        <dbReference type="ARBA" id="ARBA00008876"/>
    </source>
</evidence>
<evidence type="ECO:0000313" key="7">
    <source>
        <dbReference type="Proteomes" id="UP000183868"/>
    </source>
</evidence>
<organism evidence="5 6">
    <name type="scientific">Caldithrix abyssi DSM 13497</name>
    <dbReference type="NCBI Taxonomy" id="880073"/>
    <lineage>
        <taxon>Bacteria</taxon>
        <taxon>Pseudomonadati</taxon>
        <taxon>Calditrichota</taxon>
        <taxon>Calditrichia</taxon>
        <taxon>Calditrichales</taxon>
        <taxon>Calditrichaceae</taxon>
        <taxon>Caldithrix</taxon>
    </lineage>
</organism>
<accession>H1XTY9</accession>
<dbReference type="Gene3D" id="3.20.130.10">
    <property type="entry name" value="Fe-S hydro-lyase, tartrate dehydratase beta-type, catalytic domain"/>
    <property type="match status" value="1"/>
</dbReference>
<keyword evidence="2 5" id="KW-0456">Lyase</keyword>
<dbReference type="FunCoup" id="H1XTY9">
    <property type="interactions" value="28"/>
</dbReference>
<reference evidence="5 6" key="1">
    <citation type="submission" date="2011-09" db="EMBL/GenBank/DDBJ databases">
        <title>The permanent draft genome of Caldithrix abyssi DSM 13497.</title>
        <authorList>
            <consortium name="US DOE Joint Genome Institute (JGI-PGF)"/>
            <person name="Lucas S."/>
            <person name="Han J."/>
            <person name="Lapidus A."/>
            <person name="Bruce D."/>
            <person name="Goodwin L."/>
            <person name="Pitluck S."/>
            <person name="Peters L."/>
            <person name="Kyrpides N."/>
            <person name="Mavromatis K."/>
            <person name="Ivanova N."/>
            <person name="Mikhailova N."/>
            <person name="Chertkov O."/>
            <person name="Detter J.C."/>
            <person name="Tapia R."/>
            <person name="Han C."/>
            <person name="Land M."/>
            <person name="Hauser L."/>
            <person name="Markowitz V."/>
            <person name="Cheng J.-F."/>
            <person name="Hugenholtz P."/>
            <person name="Woyke T."/>
            <person name="Wu D."/>
            <person name="Spring S."/>
            <person name="Brambilla E."/>
            <person name="Klenk H.-P."/>
            <person name="Eisen J.A."/>
        </authorList>
    </citation>
    <scope>NUCLEOTIDE SEQUENCE [LARGE SCALE GENOMIC DNA]</scope>
    <source>
        <strain evidence="5 6">DSM 13497</strain>
    </source>
</reference>
<reference evidence="4 7" key="2">
    <citation type="submission" date="2016-11" db="EMBL/GenBank/DDBJ databases">
        <title>Genomic analysis of Caldithrix abyssi and proposal of a novel bacterial phylum Caldithrichaeota.</title>
        <authorList>
            <person name="Kublanov I."/>
            <person name="Sigalova O."/>
            <person name="Gavrilov S."/>
            <person name="Lebedinsky A."/>
            <person name="Ivanova N."/>
            <person name="Daum C."/>
            <person name="Reddy T."/>
            <person name="Klenk H.P."/>
            <person name="Goker M."/>
            <person name="Reva O."/>
            <person name="Miroshnichenko M."/>
            <person name="Kyprides N."/>
            <person name="Woyke T."/>
            <person name="Gelfand M."/>
        </authorList>
    </citation>
    <scope>NUCLEOTIDE SEQUENCE [LARGE SCALE GENOMIC DNA]</scope>
    <source>
        <strain evidence="4 7">LF13</strain>
    </source>
</reference>
<dbReference type="NCBIfam" id="TIGR00723">
    <property type="entry name" value="ttdB_fumA_fumB"/>
    <property type="match status" value="1"/>
</dbReference>
<dbReference type="GO" id="GO:0016836">
    <property type="term" value="F:hydro-lyase activity"/>
    <property type="evidence" value="ECO:0007669"/>
    <property type="project" value="InterPro"/>
</dbReference>
<evidence type="ECO:0000313" key="4">
    <source>
        <dbReference type="EMBL" id="APF16923.1"/>
    </source>
</evidence>
<dbReference type="PANTHER" id="PTHR43351">
    <property type="entry name" value="L(+)-TARTRATE DEHYDRATASE SUBUNIT BETA"/>
    <property type="match status" value="1"/>
</dbReference>
<evidence type="ECO:0000313" key="5">
    <source>
        <dbReference type="EMBL" id="EHO40432.1"/>
    </source>
</evidence>
<dbReference type="AlphaFoldDB" id="H1XTY9"/>
<dbReference type="InterPro" id="IPR004647">
    <property type="entry name" value="Fe-S_hydro-lyase_TtdB-typ_cat"/>
</dbReference>
<dbReference type="InParanoid" id="H1XTY9"/>
<dbReference type="PaxDb" id="880073-Calab_0794"/>
<evidence type="ECO:0000313" key="6">
    <source>
        <dbReference type="Proteomes" id="UP000004671"/>
    </source>
</evidence>
<dbReference type="KEGG" id="caby:Cabys_172"/>
<dbReference type="eggNOG" id="COG1838">
    <property type="taxonomic scope" value="Bacteria"/>
</dbReference>
<evidence type="ECO:0000256" key="2">
    <source>
        <dbReference type="ARBA" id="ARBA00023239"/>
    </source>
</evidence>
<dbReference type="EMBL" id="CP018099">
    <property type="protein sequence ID" value="APF16923.1"/>
    <property type="molecule type" value="Genomic_DNA"/>
</dbReference>
<evidence type="ECO:0000259" key="3">
    <source>
        <dbReference type="Pfam" id="PF05683"/>
    </source>
</evidence>
<dbReference type="PANTHER" id="PTHR43351:SF2">
    <property type="entry name" value="L(+)-TARTRATE DEHYDRATASE SUBUNIT BETA-RELATED"/>
    <property type="match status" value="1"/>
</dbReference>